<protein>
    <recommendedName>
        <fullName evidence="2">Putative plant transposon protein domain-containing protein</fullName>
    </recommendedName>
</protein>
<evidence type="ECO:0000259" key="2">
    <source>
        <dbReference type="Pfam" id="PF20167"/>
    </source>
</evidence>
<keyword evidence="4" id="KW-1185">Reference proteome</keyword>
<feature type="non-terminal residue" evidence="3">
    <location>
        <position position="1"/>
    </location>
</feature>
<dbReference type="EMBL" id="JACEIK010000921">
    <property type="protein sequence ID" value="MCD7463867.1"/>
    <property type="molecule type" value="Genomic_DNA"/>
</dbReference>
<evidence type="ECO:0000313" key="4">
    <source>
        <dbReference type="Proteomes" id="UP000823775"/>
    </source>
</evidence>
<evidence type="ECO:0000313" key="3">
    <source>
        <dbReference type="EMBL" id="MCD7463867.1"/>
    </source>
</evidence>
<reference evidence="3 4" key="1">
    <citation type="journal article" date="2021" name="BMC Genomics">
        <title>Datura genome reveals duplications of psychoactive alkaloid biosynthetic genes and high mutation rate following tissue culture.</title>
        <authorList>
            <person name="Rajewski A."/>
            <person name="Carter-House D."/>
            <person name="Stajich J."/>
            <person name="Litt A."/>
        </authorList>
    </citation>
    <scope>NUCLEOTIDE SEQUENCE [LARGE SCALE GENOMIC DNA]</scope>
    <source>
        <strain evidence="3">AR-01</strain>
    </source>
</reference>
<feature type="compositionally biased region" description="Polar residues" evidence="1">
    <location>
        <begin position="8"/>
        <end position="22"/>
    </location>
</feature>
<dbReference type="Proteomes" id="UP000823775">
    <property type="component" value="Unassembled WGS sequence"/>
</dbReference>
<name>A0ABS8SXT9_DATST</name>
<proteinExistence type="predicted"/>
<dbReference type="Pfam" id="PF20167">
    <property type="entry name" value="Transposase_32"/>
    <property type="match status" value="1"/>
</dbReference>
<gene>
    <name evidence="3" type="ORF">HAX54_051587</name>
</gene>
<evidence type="ECO:0000256" key="1">
    <source>
        <dbReference type="SAM" id="MobiDB-lite"/>
    </source>
</evidence>
<comment type="caution">
    <text evidence="3">The sequence shown here is derived from an EMBL/GenBank/DDBJ whole genome shotgun (WGS) entry which is preliminary data.</text>
</comment>
<organism evidence="3 4">
    <name type="scientific">Datura stramonium</name>
    <name type="common">Jimsonweed</name>
    <name type="synonym">Common thornapple</name>
    <dbReference type="NCBI Taxonomy" id="4076"/>
    <lineage>
        <taxon>Eukaryota</taxon>
        <taxon>Viridiplantae</taxon>
        <taxon>Streptophyta</taxon>
        <taxon>Embryophyta</taxon>
        <taxon>Tracheophyta</taxon>
        <taxon>Spermatophyta</taxon>
        <taxon>Magnoliopsida</taxon>
        <taxon>eudicotyledons</taxon>
        <taxon>Gunneridae</taxon>
        <taxon>Pentapetalae</taxon>
        <taxon>asterids</taxon>
        <taxon>lamiids</taxon>
        <taxon>Solanales</taxon>
        <taxon>Solanaceae</taxon>
        <taxon>Solanoideae</taxon>
        <taxon>Datureae</taxon>
        <taxon>Datura</taxon>
    </lineage>
</organism>
<feature type="non-terminal residue" evidence="3">
    <location>
        <position position="197"/>
    </location>
</feature>
<accession>A0ABS8SXT9</accession>
<feature type="region of interest" description="Disordered" evidence="1">
    <location>
        <begin position="1"/>
        <end position="22"/>
    </location>
</feature>
<feature type="region of interest" description="Disordered" evidence="1">
    <location>
        <begin position="56"/>
        <end position="85"/>
    </location>
</feature>
<dbReference type="InterPro" id="IPR046796">
    <property type="entry name" value="Transposase_32_dom"/>
</dbReference>
<sequence length="197" mass="21933">FKAKENWNDSVESCNHDSQNGSLKEGTACDLTSIERSYGCIERAVEITNGSCNLPVVSSREGDTNSEESIDKDSGVEESNEQGEDFGITPEARMAYIIDEDKERAEWITSGKLIYKVSLNFLAKSWWSTVRHHLAPTVNDNALSADRAALVACIMSEYLLNIPQIISVEIRERVVKENTTLPFPSLIYHLCMESGVP</sequence>
<feature type="domain" description="Putative plant transposon protein" evidence="2">
    <location>
        <begin position="87"/>
        <end position="197"/>
    </location>
</feature>